<name>A0ACA9KSG5_9GLOM</name>
<organism evidence="1 2">
    <name type="scientific">Scutellospora calospora</name>
    <dbReference type="NCBI Taxonomy" id="85575"/>
    <lineage>
        <taxon>Eukaryota</taxon>
        <taxon>Fungi</taxon>
        <taxon>Fungi incertae sedis</taxon>
        <taxon>Mucoromycota</taxon>
        <taxon>Glomeromycotina</taxon>
        <taxon>Glomeromycetes</taxon>
        <taxon>Diversisporales</taxon>
        <taxon>Gigasporaceae</taxon>
        <taxon>Scutellospora</taxon>
    </lineage>
</organism>
<protein>
    <submittedName>
        <fullName evidence="1">2135_t:CDS:1</fullName>
    </submittedName>
</protein>
<gene>
    <name evidence="1" type="ORF">SCALOS_LOCUS2822</name>
</gene>
<sequence>MVETTSFILAKYGGLKELEKFSQALQYLFNQKKEKKPNLAEFKIPNKLNDLSNFFPLFKFIYQLTDDELSVSYVTEFIIHDFARDGVKYLELRSNPRKNDENGMTKDSYVRTVTSIIQKFPHSECDIIVRLILSINRRSTLEEAMEILNLAIKYKEFGVVGVDLCGDPKVGHIDNIKLVFIKAKSYGLKVTLHLGEAEETIPEHASMLSIAPDRIGHAAHLDPESKLCIFSNNIPIEMCMTSNVVCNIVKNYKEHHIKDFLYDNHPCCLSTDDKGVFFSNLSTEYSIAASTFSLSPKQLFDLSYRCINYIFESENVKENLRKVWNNWFNAYHLSILDENGSNVKNPIL</sequence>
<evidence type="ECO:0000313" key="1">
    <source>
        <dbReference type="EMBL" id="CAG8490950.1"/>
    </source>
</evidence>
<evidence type="ECO:0000313" key="2">
    <source>
        <dbReference type="Proteomes" id="UP000789860"/>
    </source>
</evidence>
<keyword evidence="2" id="KW-1185">Reference proteome</keyword>
<reference evidence="1" key="1">
    <citation type="submission" date="2021-06" db="EMBL/GenBank/DDBJ databases">
        <authorList>
            <person name="Kallberg Y."/>
            <person name="Tangrot J."/>
            <person name="Rosling A."/>
        </authorList>
    </citation>
    <scope>NUCLEOTIDE SEQUENCE</scope>
    <source>
        <strain evidence="1">AU212A</strain>
    </source>
</reference>
<proteinExistence type="predicted"/>
<accession>A0ACA9KSG5</accession>
<comment type="caution">
    <text evidence="1">The sequence shown here is derived from an EMBL/GenBank/DDBJ whole genome shotgun (WGS) entry which is preliminary data.</text>
</comment>
<dbReference type="EMBL" id="CAJVPM010002694">
    <property type="protein sequence ID" value="CAG8490950.1"/>
    <property type="molecule type" value="Genomic_DNA"/>
</dbReference>
<dbReference type="Proteomes" id="UP000789860">
    <property type="component" value="Unassembled WGS sequence"/>
</dbReference>